<name>A0A8J8K6V4_9FLAO</name>
<dbReference type="Gene3D" id="4.10.1080.10">
    <property type="entry name" value="TSP type-3 repeat"/>
    <property type="match status" value="1"/>
</dbReference>
<feature type="non-terminal residue" evidence="1">
    <location>
        <position position="1"/>
    </location>
</feature>
<dbReference type="SUPFAM" id="SSF103647">
    <property type="entry name" value="TSP type-3 repeat"/>
    <property type="match status" value="2"/>
</dbReference>
<evidence type="ECO:0000313" key="1">
    <source>
        <dbReference type="EMBL" id="NRS94155.1"/>
    </source>
</evidence>
<gene>
    <name evidence="1" type="ORF">HNQ03_003260</name>
</gene>
<dbReference type="InterPro" id="IPR028974">
    <property type="entry name" value="TSP_type-3_rpt"/>
</dbReference>
<proteinExistence type="predicted"/>
<dbReference type="EMBL" id="JABSNO010000053">
    <property type="protein sequence ID" value="NRS94155.1"/>
    <property type="molecule type" value="Genomic_DNA"/>
</dbReference>
<dbReference type="AlphaFoldDB" id="A0A8J8K6V4"/>
<protein>
    <recommendedName>
        <fullName evidence="3">MAM domain-containing protein</fullName>
    </recommendedName>
</protein>
<evidence type="ECO:0008006" key="3">
    <source>
        <dbReference type="Google" id="ProtNLM"/>
    </source>
</evidence>
<comment type="caution">
    <text evidence="1">The sequence shown here is derived from an EMBL/GenBank/DDBJ whole genome shotgun (WGS) entry which is preliminary data.</text>
</comment>
<organism evidence="1 2">
    <name type="scientific">Frigoriflavimonas asaccharolytica</name>
    <dbReference type="NCBI Taxonomy" id="2735899"/>
    <lineage>
        <taxon>Bacteria</taxon>
        <taxon>Pseudomonadati</taxon>
        <taxon>Bacteroidota</taxon>
        <taxon>Flavobacteriia</taxon>
        <taxon>Flavobacteriales</taxon>
        <taxon>Weeksellaceae</taxon>
        <taxon>Frigoriflavimonas</taxon>
    </lineage>
</organism>
<keyword evidence="2" id="KW-1185">Reference proteome</keyword>
<accession>A0A8J8K6V4</accession>
<sequence length="512" mass="53041">HTSGLDDWYLDNVSINQCRDTDGDGIPDFLDLDSDNDGCPDAIEGGASIIDSQLQNSTMAGGNTGTTSGTYNLPVIRNIPSPVGNTTTTLGVPTIAGTGQSIGSSINASVVACCDAAASGYLDSDGDNITNICDLDDDNDGILDTLECNLFAATNAGFETPNITLAPYNSTTFALVNETATAGWKTTATDHVIEIWRSGFGGVPSAEGDQFAELNANQVSTLYQNFTLNGNAGTISWSVKHRGRSGVDVARVRMGTTLAAVADVATMTDGNTAWGTYTGTYTVPAGQTNLTIAFESVSSVGGATFGNFLDEIRFTFLEDCDIDGDGIPNNLDLDSDNDGCPDAVEGGGTIVDSQLQNSTMAGGNTGATSGTYNLPVIRNIPGPVNTTSGAANYGVPTLAGTGQSVGSSQNPAINSCVCYNDPATGTGVDTKHGITLLQRAGVDNGNWPMIRQSAHTVLESNTKGLVITRMTTSQVTAIASPQDGMMVYDTDLKCLKLYDGTAWSCFSTPTCP</sequence>
<evidence type="ECO:0000313" key="2">
    <source>
        <dbReference type="Proteomes" id="UP000610746"/>
    </source>
</evidence>
<dbReference type="Proteomes" id="UP000610746">
    <property type="component" value="Unassembled WGS sequence"/>
</dbReference>
<dbReference type="GO" id="GO:0005509">
    <property type="term" value="F:calcium ion binding"/>
    <property type="evidence" value="ECO:0007669"/>
    <property type="project" value="InterPro"/>
</dbReference>
<reference evidence="1" key="1">
    <citation type="submission" date="2020-05" db="EMBL/GenBank/DDBJ databases">
        <title>Genomic Encyclopedia of Type Strains, Phase IV (KMG-V): Genome sequencing to study the core and pangenomes of soil and plant-associated prokaryotes.</title>
        <authorList>
            <person name="Whitman W."/>
        </authorList>
    </citation>
    <scope>NUCLEOTIDE SEQUENCE</scope>
    <source>
        <strain evidence="1">16F</strain>
    </source>
</reference>